<organism evidence="3 4">
    <name type="scientific">Hermanssonia centrifuga</name>
    <dbReference type="NCBI Taxonomy" id="98765"/>
    <lineage>
        <taxon>Eukaryota</taxon>
        <taxon>Fungi</taxon>
        <taxon>Dikarya</taxon>
        <taxon>Basidiomycota</taxon>
        <taxon>Agaricomycotina</taxon>
        <taxon>Agaricomycetes</taxon>
        <taxon>Polyporales</taxon>
        <taxon>Meruliaceae</taxon>
        <taxon>Hermanssonia</taxon>
    </lineage>
</organism>
<dbReference type="InterPro" id="IPR053001">
    <property type="entry name" value="MNNG_permease-like"/>
</dbReference>
<keyword evidence="1" id="KW-1133">Transmembrane helix</keyword>
<dbReference type="Pfam" id="PF12051">
    <property type="entry name" value="DUF3533"/>
    <property type="match status" value="1"/>
</dbReference>
<dbReference type="AlphaFoldDB" id="A0A2R6NVA4"/>
<keyword evidence="1" id="KW-0812">Transmembrane</keyword>
<name>A0A2R6NVA4_9APHY</name>
<evidence type="ECO:0000313" key="3">
    <source>
        <dbReference type="EMBL" id="PSR77366.1"/>
    </source>
</evidence>
<evidence type="ECO:0000313" key="4">
    <source>
        <dbReference type="Proteomes" id="UP000186601"/>
    </source>
</evidence>
<reference evidence="3 4" key="1">
    <citation type="submission" date="2018-02" db="EMBL/GenBank/DDBJ databases">
        <title>Genome sequence of the basidiomycete white-rot fungus Phlebia centrifuga.</title>
        <authorList>
            <person name="Granchi Z."/>
            <person name="Peng M."/>
            <person name="de Vries R.P."/>
            <person name="Hilden K."/>
            <person name="Makela M.R."/>
            <person name="Grigoriev I."/>
            <person name="Riley R."/>
        </authorList>
    </citation>
    <scope>NUCLEOTIDE SEQUENCE [LARGE SCALE GENOMIC DNA]</scope>
    <source>
        <strain evidence="3 4">FBCC195</strain>
    </source>
</reference>
<keyword evidence="1" id="KW-0472">Membrane</keyword>
<dbReference type="GO" id="GO:0016020">
    <property type="term" value="C:membrane"/>
    <property type="evidence" value="ECO:0007669"/>
    <property type="project" value="TreeGrafter"/>
</dbReference>
<evidence type="ECO:0000256" key="1">
    <source>
        <dbReference type="SAM" id="Phobius"/>
    </source>
</evidence>
<proteinExistence type="predicted"/>
<feature type="domain" description="DUF3533" evidence="2">
    <location>
        <begin position="40"/>
        <end position="153"/>
    </location>
</feature>
<keyword evidence="4" id="KW-1185">Reference proteome</keyword>
<feature type="transmembrane region" description="Helical" evidence="1">
    <location>
        <begin position="34"/>
        <end position="56"/>
    </location>
</feature>
<dbReference type="Proteomes" id="UP000186601">
    <property type="component" value="Unassembled WGS sequence"/>
</dbReference>
<dbReference type="PANTHER" id="PTHR34814:SF1">
    <property type="entry name" value="NITROSOGUANIDINE RESISTANCE PROTEIN SNG1"/>
    <property type="match status" value="1"/>
</dbReference>
<sequence length="181" mass="20015">MFDPESKRADRPFTHGLLDRDAGTRAALKSYFKIILLSTVLISLTIWAVLGIYWGANWRVYQGIHNMNGWIVDFDGGLIGSTVTQAYLNATGSQEQVSWAVVSPNNFPNGESGVIDAVLNERCWVAVMQQPMAQAMAVFALEQARRLSPSNTSTLLGSAPELILQPLNYTIENIRPFDVQV</sequence>
<accession>A0A2R6NVA4</accession>
<gene>
    <name evidence="3" type="ORF">PHLCEN_2v7931</name>
</gene>
<comment type="caution">
    <text evidence="3">The sequence shown here is derived from an EMBL/GenBank/DDBJ whole genome shotgun (WGS) entry which is preliminary data.</text>
</comment>
<dbReference type="InterPro" id="IPR022703">
    <property type="entry name" value="DUF3533"/>
</dbReference>
<dbReference type="EMBL" id="MLYV02000797">
    <property type="protein sequence ID" value="PSR77366.1"/>
    <property type="molecule type" value="Genomic_DNA"/>
</dbReference>
<evidence type="ECO:0000259" key="2">
    <source>
        <dbReference type="Pfam" id="PF12051"/>
    </source>
</evidence>
<dbReference type="OrthoDB" id="2140105at2759"/>
<dbReference type="STRING" id="98765.A0A2R6NVA4"/>
<dbReference type="PANTHER" id="PTHR34814">
    <property type="entry name" value="NITROSOGUANIDINE RESISTANCE PROTEIN SNG1"/>
    <property type="match status" value="1"/>
</dbReference>
<protein>
    <recommendedName>
        <fullName evidence="2">DUF3533 domain-containing protein</fullName>
    </recommendedName>
</protein>